<dbReference type="AlphaFoldDB" id="A0A9D5DE06"/>
<feature type="transmembrane region" description="Helical" evidence="2">
    <location>
        <begin position="244"/>
        <end position="266"/>
    </location>
</feature>
<sequence length="274" mass="30546">MPLLLSSLHFPPKSLQLCSPNRFPTSKNPILTSWSLSKRLLSTSLTISDQKSMGELVQINGFGDTDDTEGESEMILGDGSSTPGCALGRAEFDSFLNRMSKWMVTALFGLVILWKHDAEVLWVVMGSILNSLLSVTLKLVLNHQRPVSSLRSDPGMPSSHAQSIFYIAVLGIISLLQWKGINFFTVSIAAFILACSSYLTWLRVSQRLHTVSQVLVGAILGSTCAITWLWLWHAFVHRAFISYIWVRILVVLGSVSLCVSFLFYVIRHWLADEQ</sequence>
<comment type="caution">
    <text evidence="4">The sequence shown here is derived from an EMBL/GenBank/DDBJ whole genome shotgun (WGS) entry which is preliminary data.</text>
</comment>
<dbReference type="SUPFAM" id="SSF48317">
    <property type="entry name" value="Acid phosphatase/Vanadium-dependent haloperoxidase"/>
    <property type="match status" value="1"/>
</dbReference>
<dbReference type="Pfam" id="PF01569">
    <property type="entry name" value="PAP2"/>
    <property type="match status" value="1"/>
</dbReference>
<accession>A0A9D5DE06</accession>
<evidence type="ECO:0000259" key="3">
    <source>
        <dbReference type="Pfam" id="PF01569"/>
    </source>
</evidence>
<evidence type="ECO:0000313" key="4">
    <source>
        <dbReference type="EMBL" id="KAJ0989065.1"/>
    </source>
</evidence>
<dbReference type="PANTHER" id="PTHR11247:SF40">
    <property type="entry name" value="LIPID PHOSPHATE PHOSPHATASE EPSILON 1, CHLOROPLASTIC"/>
    <property type="match status" value="1"/>
</dbReference>
<keyword evidence="5" id="KW-1185">Reference proteome</keyword>
<dbReference type="PANTHER" id="PTHR11247">
    <property type="entry name" value="PALMITOYL-PROTEIN THIOESTERASE/DOLICHYLDIPHOSPHATASE 1"/>
    <property type="match status" value="1"/>
</dbReference>
<dbReference type="GO" id="GO:0006487">
    <property type="term" value="P:protein N-linked glycosylation"/>
    <property type="evidence" value="ECO:0007669"/>
    <property type="project" value="TreeGrafter"/>
</dbReference>
<feature type="transmembrane region" description="Helical" evidence="2">
    <location>
        <begin position="214"/>
        <end position="232"/>
    </location>
</feature>
<organism evidence="4 5">
    <name type="scientific">Dioscorea zingiberensis</name>
    <dbReference type="NCBI Taxonomy" id="325984"/>
    <lineage>
        <taxon>Eukaryota</taxon>
        <taxon>Viridiplantae</taxon>
        <taxon>Streptophyta</taxon>
        <taxon>Embryophyta</taxon>
        <taxon>Tracheophyta</taxon>
        <taxon>Spermatophyta</taxon>
        <taxon>Magnoliopsida</taxon>
        <taxon>Liliopsida</taxon>
        <taxon>Dioscoreales</taxon>
        <taxon>Dioscoreaceae</taxon>
        <taxon>Dioscorea</taxon>
    </lineage>
</organism>
<evidence type="ECO:0000313" key="5">
    <source>
        <dbReference type="Proteomes" id="UP001085076"/>
    </source>
</evidence>
<keyword evidence="2" id="KW-0812">Transmembrane</keyword>
<dbReference type="InterPro" id="IPR036938">
    <property type="entry name" value="PAP2/HPO_sf"/>
</dbReference>
<dbReference type="GO" id="GO:0005789">
    <property type="term" value="C:endoplasmic reticulum membrane"/>
    <property type="evidence" value="ECO:0007669"/>
    <property type="project" value="TreeGrafter"/>
</dbReference>
<protein>
    <recommendedName>
        <fullName evidence="3">Phosphatidic acid phosphatase type 2/haloperoxidase domain-containing protein</fullName>
    </recommendedName>
</protein>
<keyword evidence="1" id="KW-0378">Hydrolase</keyword>
<reference evidence="4" key="2">
    <citation type="journal article" date="2022" name="Hortic Res">
        <title>The genome of Dioscorea zingiberensis sheds light on the biosynthesis, origin and evolution of the medicinally important diosgenin saponins.</title>
        <authorList>
            <person name="Li Y."/>
            <person name="Tan C."/>
            <person name="Li Z."/>
            <person name="Guo J."/>
            <person name="Li S."/>
            <person name="Chen X."/>
            <person name="Wang C."/>
            <person name="Dai X."/>
            <person name="Yang H."/>
            <person name="Song W."/>
            <person name="Hou L."/>
            <person name="Xu J."/>
            <person name="Tong Z."/>
            <person name="Xu A."/>
            <person name="Yuan X."/>
            <person name="Wang W."/>
            <person name="Yang Q."/>
            <person name="Chen L."/>
            <person name="Sun Z."/>
            <person name="Wang K."/>
            <person name="Pan B."/>
            <person name="Chen J."/>
            <person name="Bao Y."/>
            <person name="Liu F."/>
            <person name="Qi X."/>
            <person name="Gang D.R."/>
            <person name="Wen J."/>
            <person name="Li J."/>
        </authorList>
    </citation>
    <scope>NUCLEOTIDE SEQUENCE</scope>
    <source>
        <strain evidence="4">Dzin_1.0</strain>
    </source>
</reference>
<dbReference type="Gene3D" id="1.20.144.10">
    <property type="entry name" value="Phosphatidic acid phosphatase type 2/haloperoxidase"/>
    <property type="match status" value="1"/>
</dbReference>
<dbReference type="OrthoDB" id="302705at2759"/>
<gene>
    <name evidence="4" type="ORF">J5N97_007421</name>
</gene>
<dbReference type="InterPro" id="IPR000326">
    <property type="entry name" value="PAP2/HPO"/>
</dbReference>
<keyword evidence="2" id="KW-0472">Membrane</keyword>
<dbReference type="EMBL" id="JAGGNH010000001">
    <property type="protein sequence ID" value="KAJ0989065.1"/>
    <property type="molecule type" value="Genomic_DNA"/>
</dbReference>
<dbReference type="GO" id="GO:0047874">
    <property type="term" value="F:dolichyldiphosphatase activity"/>
    <property type="evidence" value="ECO:0007669"/>
    <property type="project" value="TreeGrafter"/>
</dbReference>
<dbReference type="GO" id="GO:0008610">
    <property type="term" value="P:lipid biosynthetic process"/>
    <property type="evidence" value="ECO:0007669"/>
    <property type="project" value="TreeGrafter"/>
</dbReference>
<feature type="domain" description="Phosphatidic acid phosphatase type 2/haloperoxidase" evidence="3">
    <location>
        <begin position="128"/>
        <end position="232"/>
    </location>
</feature>
<dbReference type="Proteomes" id="UP001085076">
    <property type="component" value="Miscellaneous, Linkage group lg01"/>
</dbReference>
<feature type="transmembrane region" description="Helical" evidence="2">
    <location>
        <begin position="184"/>
        <end position="202"/>
    </location>
</feature>
<evidence type="ECO:0000256" key="2">
    <source>
        <dbReference type="SAM" id="Phobius"/>
    </source>
</evidence>
<name>A0A9D5DE06_9LILI</name>
<evidence type="ECO:0000256" key="1">
    <source>
        <dbReference type="ARBA" id="ARBA00022801"/>
    </source>
</evidence>
<keyword evidence="2" id="KW-1133">Transmembrane helix</keyword>
<proteinExistence type="predicted"/>
<reference evidence="4" key="1">
    <citation type="submission" date="2021-03" db="EMBL/GenBank/DDBJ databases">
        <authorList>
            <person name="Li Z."/>
            <person name="Yang C."/>
        </authorList>
    </citation>
    <scope>NUCLEOTIDE SEQUENCE</scope>
    <source>
        <strain evidence="4">Dzin_1.0</strain>
        <tissue evidence="4">Leaf</tissue>
    </source>
</reference>